<name>A0ABW2Y5U4_9BIFI</name>
<dbReference type="EMBL" id="JBHTHQ010000025">
    <property type="protein sequence ID" value="MFD0705627.1"/>
    <property type="molecule type" value="Genomic_DNA"/>
</dbReference>
<evidence type="ECO:0000313" key="2">
    <source>
        <dbReference type="Proteomes" id="UP001597036"/>
    </source>
</evidence>
<dbReference type="RefSeq" id="WP_377939385.1">
    <property type="nucleotide sequence ID" value="NZ_JBHTHQ010000025.1"/>
</dbReference>
<gene>
    <name evidence="1" type="ORF">ACFQY8_07715</name>
</gene>
<sequence>MDGKDIDTRTCYGSITDNSTDEGKPLSEGVIQAAAVLPKFTARQIASMDALSVDEFLAHPPRGYKRRLDQAYKATVTAMDKTHARLMKVARVKPEKNPEDKNLFLEKNMKTRFGMGTGFMGLYKPQIPWHSTSVTSSGILNPILTHGMSHLDGPIIGVDAINGVPFRYDAWAPYRAGLTTSVNGMIAGLMGSGKSMCMKTLAVREISYGRNVIIEGDPKGEWARVAKAVGGQIISVGDGNYLNPLDTGVKPDSYTTEQWMTEEISLRVTALRGLVTAIRPSVPLSMGEEALIDTLVRDLSNRFDQPTITNLVELLDSTWPNTTQIKGLEGDDLKAAYQSLLLVFNRLVDGALKGSFEKPSTVTIDPAKPLIVFNTGSVDDNDEIKRATYTAAMSAAIDRICYTKDGIFRLVIAEEGWWLLSNPELVAGWDKRMRLSGELGVSNWLLVHELADLDAFANKGSGMRQMINGILTKSETMILYRQSSNSIETLKSLIPDITEEELDMIDQLRQGVGLWRIGSSLRQAVHPLMSQTAWDIFNTSAGRAG</sequence>
<dbReference type="InterPro" id="IPR027417">
    <property type="entry name" value="P-loop_NTPase"/>
</dbReference>
<keyword evidence="1" id="KW-0067">ATP-binding</keyword>
<evidence type="ECO:0000313" key="1">
    <source>
        <dbReference type="EMBL" id="MFD0705627.1"/>
    </source>
</evidence>
<protein>
    <submittedName>
        <fullName evidence="1">ATP-binding protein</fullName>
    </submittedName>
</protein>
<dbReference type="SUPFAM" id="SSF52540">
    <property type="entry name" value="P-loop containing nucleoside triphosphate hydrolases"/>
    <property type="match status" value="1"/>
</dbReference>
<organism evidence="1 2">
    <name type="scientific">Alloscardovia venturai</name>
    <dbReference type="NCBI Taxonomy" id="1769421"/>
    <lineage>
        <taxon>Bacteria</taxon>
        <taxon>Bacillati</taxon>
        <taxon>Actinomycetota</taxon>
        <taxon>Actinomycetes</taxon>
        <taxon>Bifidobacteriales</taxon>
        <taxon>Bifidobacteriaceae</taxon>
        <taxon>Alloscardovia</taxon>
    </lineage>
</organism>
<dbReference type="Gene3D" id="3.40.50.300">
    <property type="entry name" value="P-loop containing nucleotide triphosphate hydrolases"/>
    <property type="match status" value="2"/>
</dbReference>
<reference evidence="2" key="1">
    <citation type="journal article" date="2019" name="Int. J. Syst. Evol. Microbiol.">
        <title>The Global Catalogue of Microorganisms (GCM) 10K type strain sequencing project: providing services to taxonomists for standard genome sequencing and annotation.</title>
        <authorList>
            <consortium name="The Broad Institute Genomics Platform"/>
            <consortium name="The Broad Institute Genome Sequencing Center for Infectious Disease"/>
            <person name="Wu L."/>
            <person name="Ma J."/>
        </authorList>
    </citation>
    <scope>NUCLEOTIDE SEQUENCE [LARGE SCALE GENOMIC DNA]</scope>
    <source>
        <strain evidence="2">CCM 8604</strain>
    </source>
</reference>
<keyword evidence="2" id="KW-1185">Reference proteome</keyword>
<accession>A0ABW2Y5U4</accession>
<dbReference type="GO" id="GO:0005524">
    <property type="term" value="F:ATP binding"/>
    <property type="evidence" value="ECO:0007669"/>
    <property type="project" value="UniProtKB-KW"/>
</dbReference>
<dbReference type="Proteomes" id="UP001597036">
    <property type="component" value="Unassembled WGS sequence"/>
</dbReference>
<comment type="caution">
    <text evidence="1">The sequence shown here is derived from an EMBL/GenBank/DDBJ whole genome shotgun (WGS) entry which is preliminary data.</text>
</comment>
<keyword evidence="1" id="KW-0547">Nucleotide-binding</keyword>
<proteinExistence type="predicted"/>